<dbReference type="Pfam" id="PF00288">
    <property type="entry name" value="GHMP_kinases_N"/>
    <property type="match status" value="1"/>
</dbReference>
<sequence length="286" mass="31880">MADPQLKLPAPAKLNLFLHIIGRRQDGYHELQTVFQFLDFGDWLHFHSAPENQFELIDHGSNVAKQDNLIWKALQQLQRAYLKKDMSNLPGVTIELKKYLPQGAGLGGGSSDAATTLVGLNYLWGQKLSNEELQAIGLELGADVPVFIHGNTCFAEGIGEQFTDVSPDTPWYLIVKPNVHISTAELFNHPDLKRDSNPLAPVSWEISQHENVFEPVVCALHPEVAKLRDALLEYAPTRLTGSGACLFSTFESRQAAEEAQKHVPRELFSFIAQGQNRSPLFQTLTQ</sequence>
<comment type="pathway">
    <text evidence="10">Isoprenoid biosynthesis; isopentenyl diphosphate biosynthesis via DXP pathway; isopentenyl diphosphate from 1-deoxy-D-xylulose 5-phosphate: step 3/6.</text>
</comment>
<dbReference type="Gene3D" id="3.30.70.890">
    <property type="entry name" value="GHMP kinase, C-terminal domain"/>
    <property type="match status" value="1"/>
</dbReference>
<dbReference type="InterPro" id="IPR004424">
    <property type="entry name" value="IspE"/>
</dbReference>
<evidence type="ECO:0000313" key="13">
    <source>
        <dbReference type="EMBL" id="ASG66090.1"/>
    </source>
</evidence>
<evidence type="ECO:0000256" key="9">
    <source>
        <dbReference type="ARBA" id="ARBA00032554"/>
    </source>
</evidence>
<dbReference type="PIRSF" id="PIRSF010376">
    <property type="entry name" value="IspE"/>
    <property type="match status" value="1"/>
</dbReference>
<keyword evidence="7 10" id="KW-0067">ATP-binding</keyword>
<evidence type="ECO:0000313" key="14">
    <source>
        <dbReference type="Proteomes" id="UP000197717"/>
    </source>
</evidence>
<dbReference type="InterPro" id="IPR013750">
    <property type="entry name" value="GHMP_kinase_C_dom"/>
</dbReference>
<organism evidence="13 14">
    <name type="scientific">Idiomarina piscisalsi</name>
    <dbReference type="NCBI Taxonomy" id="1096243"/>
    <lineage>
        <taxon>Bacteria</taxon>
        <taxon>Pseudomonadati</taxon>
        <taxon>Pseudomonadota</taxon>
        <taxon>Gammaproteobacteria</taxon>
        <taxon>Alteromonadales</taxon>
        <taxon>Idiomarinaceae</taxon>
        <taxon>Idiomarina</taxon>
    </lineage>
</organism>
<name>A0ABN5AQM0_9GAMM</name>
<dbReference type="Gene3D" id="3.30.230.10">
    <property type="match status" value="1"/>
</dbReference>
<keyword evidence="8 10" id="KW-0414">Isoprene biosynthesis</keyword>
<dbReference type="InterPro" id="IPR006204">
    <property type="entry name" value="GHMP_kinase_N_dom"/>
</dbReference>
<feature type="active site" evidence="10">
    <location>
        <position position="143"/>
    </location>
</feature>
<comment type="function">
    <text evidence="10">Catalyzes the phosphorylation of the position 2 hydroxy group of 4-diphosphocytidyl-2C-methyl-D-erythritol.</text>
</comment>
<dbReference type="GO" id="GO:0016301">
    <property type="term" value="F:kinase activity"/>
    <property type="evidence" value="ECO:0007669"/>
    <property type="project" value="UniProtKB-KW"/>
</dbReference>
<protein>
    <recommendedName>
        <fullName evidence="3 10">4-diphosphocytidyl-2-C-methyl-D-erythritol kinase</fullName>
        <shortName evidence="10">CMK</shortName>
        <ecNumber evidence="2 10">2.7.1.148</ecNumber>
    </recommendedName>
    <alternativeName>
        <fullName evidence="9 10">4-(cytidine-5'-diphospho)-2-C-methyl-D-erythritol kinase</fullName>
    </alternativeName>
</protein>
<dbReference type="SUPFAM" id="SSF55060">
    <property type="entry name" value="GHMP Kinase, C-terminal domain"/>
    <property type="match status" value="1"/>
</dbReference>
<keyword evidence="14" id="KW-1185">Reference proteome</keyword>
<dbReference type="HAMAP" id="MF_00061">
    <property type="entry name" value="IspE"/>
    <property type="match status" value="1"/>
</dbReference>
<dbReference type="PANTHER" id="PTHR43527:SF2">
    <property type="entry name" value="4-DIPHOSPHOCYTIDYL-2-C-METHYL-D-ERYTHRITOL KINASE, CHLOROPLASTIC"/>
    <property type="match status" value="1"/>
</dbReference>
<keyword evidence="5 10" id="KW-0547">Nucleotide-binding</keyword>
<evidence type="ECO:0000259" key="12">
    <source>
        <dbReference type="Pfam" id="PF08544"/>
    </source>
</evidence>
<keyword evidence="6 10" id="KW-0418">Kinase</keyword>
<feature type="domain" description="GHMP kinase N-terminal" evidence="11">
    <location>
        <begin position="68"/>
        <end position="150"/>
    </location>
</feature>
<accession>A0ABN5AQM0</accession>
<dbReference type="Pfam" id="PF08544">
    <property type="entry name" value="GHMP_kinases_C"/>
    <property type="match status" value="1"/>
</dbReference>
<dbReference type="InterPro" id="IPR014721">
    <property type="entry name" value="Ribsml_uS5_D2-typ_fold_subgr"/>
</dbReference>
<evidence type="ECO:0000256" key="7">
    <source>
        <dbReference type="ARBA" id="ARBA00022840"/>
    </source>
</evidence>
<dbReference type="PANTHER" id="PTHR43527">
    <property type="entry name" value="4-DIPHOSPHOCYTIDYL-2-C-METHYL-D-ERYTHRITOL KINASE, CHLOROPLASTIC"/>
    <property type="match status" value="1"/>
</dbReference>
<dbReference type="InterPro" id="IPR036554">
    <property type="entry name" value="GHMP_kinase_C_sf"/>
</dbReference>
<evidence type="ECO:0000256" key="6">
    <source>
        <dbReference type="ARBA" id="ARBA00022777"/>
    </source>
</evidence>
<dbReference type="Proteomes" id="UP000197717">
    <property type="component" value="Chromosome"/>
</dbReference>
<comment type="similarity">
    <text evidence="1 10">Belongs to the GHMP kinase family. IspE subfamily.</text>
</comment>
<evidence type="ECO:0000256" key="8">
    <source>
        <dbReference type="ARBA" id="ARBA00023229"/>
    </source>
</evidence>
<evidence type="ECO:0000256" key="10">
    <source>
        <dbReference type="HAMAP-Rule" id="MF_00061"/>
    </source>
</evidence>
<feature type="active site" evidence="10">
    <location>
        <position position="13"/>
    </location>
</feature>
<keyword evidence="4 10" id="KW-0808">Transferase</keyword>
<comment type="catalytic activity">
    <reaction evidence="10">
        <text>4-CDP-2-C-methyl-D-erythritol + ATP = 4-CDP-2-C-methyl-D-erythritol 2-phosphate + ADP + H(+)</text>
        <dbReference type="Rhea" id="RHEA:18437"/>
        <dbReference type="ChEBI" id="CHEBI:15378"/>
        <dbReference type="ChEBI" id="CHEBI:30616"/>
        <dbReference type="ChEBI" id="CHEBI:57823"/>
        <dbReference type="ChEBI" id="CHEBI:57919"/>
        <dbReference type="ChEBI" id="CHEBI:456216"/>
        <dbReference type="EC" id="2.7.1.148"/>
    </reaction>
</comment>
<feature type="domain" description="GHMP kinase C-terminal" evidence="12">
    <location>
        <begin position="209"/>
        <end position="265"/>
    </location>
</feature>
<dbReference type="NCBIfam" id="TIGR00154">
    <property type="entry name" value="ispE"/>
    <property type="match status" value="1"/>
</dbReference>
<evidence type="ECO:0000256" key="2">
    <source>
        <dbReference type="ARBA" id="ARBA00012052"/>
    </source>
</evidence>
<evidence type="ECO:0000256" key="1">
    <source>
        <dbReference type="ARBA" id="ARBA00009684"/>
    </source>
</evidence>
<proteinExistence type="inferred from homology"/>
<evidence type="ECO:0000256" key="3">
    <source>
        <dbReference type="ARBA" id="ARBA00017473"/>
    </source>
</evidence>
<evidence type="ECO:0000256" key="5">
    <source>
        <dbReference type="ARBA" id="ARBA00022741"/>
    </source>
</evidence>
<dbReference type="EMBL" id="CP022133">
    <property type="protein sequence ID" value="ASG66090.1"/>
    <property type="molecule type" value="Genomic_DNA"/>
</dbReference>
<dbReference type="SUPFAM" id="SSF54211">
    <property type="entry name" value="Ribosomal protein S5 domain 2-like"/>
    <property type="match status" value="1"/>
</dbReference>
<feature type="binding site" evidence="10">
    <location>
        <begin position="101"/>
        <end position="111"/>
    </location>
    <ligand>
        <name>ATP</name>
        <dbReference type="ChEBI" id="CHEBI:30616"/>
    </ligand>
</feature>
<dbReference type="InterPro" id="IPR020568">
    <property type="entry name" value="Ribosomal_Su5_D2-typ_SF"/>
</dbReference>
<evidence type="ECO:0000259" key="11">
    <source>
        <dbReference type="Pfam" id="PF00288"/>
    </source>
</evidence>
<dbReference type="EC" id="2.7.1.148" evidence="2 10"/>
<evidence type="ECO:0000256" key="4">
    <source>
        <dbReference type="ARBA" id="ARBA00022679"/>
    </source>
</evidence>
<gene>
    <name evidence="10" type="primary">ispE</name>
    <name evidence="13" type="ORF">CEW91_07980</name>
</gene>
<dbReference type="RefSeq" id="WP_088768477.1">
    <property type="nucleotide sequence ID" value="NZ_CP022133.1"/>
</dbReference>
<reference evidence="13 14" key="1">
    <citation type="submission" date="2017-06" db="EMBL/GenBank/DDBJ databases">
        <title>Complete genome sequence of Idiomarina piscisalsi strain 10PY1A isolated from soil of Soudi Arabia.</title>
        <authorList>
            <person name="Kim M.-C."/>
            <person name="Jung B.K."/>
            <person name="Budiyanto F."/>
            <person name="Nzila A."/>
            <person name="Shin J.-H."/>
        </authorList>
    </citation>
    <scope>NUCLEOTIDE SEQUENCE [LARGE SCALE GENOMIC DNA]</scope>
    <source>
        <strain evidence="13 14">10PY1A</strain>
    </source>
</reference>